<dbReference type="RefSeq" id="WP_232186769.1">
    <property type="nucleotide sequence ID" value="NZ_JAIOAP010000010.1"/>
</dbReference>
<dbReference type="Gene3D" id="3.40.50.2300">
    <property type="match status" value="1"/>
</dbReference>
<dbReference type="InterPro" id="IPR011006">
    <property type="entry name" value="CheY-like_superfamily"/>
</dbReference>
<dbReference type="Proteomes" id="UP001493487">
    <property type="component" value="Unassembled WGS sequence"/>
</dbReference>
<evidence type="ECO:0000256" key="7">
    <source>
        <dbReference type="ARBA" id="ARBA00023163"/>
    </source>
</evidence>
<keyword evidence="7" id="KW-0804">Transcription</keyword>
<dbReference type="InterPro" id="IPR018060">
    <property type="entry name" value="HTH_AraC"/>
</dbReference>
<dbReference type="InterPro" id="IPR009057">
    <property type="entry name" value="Homeodomain-like_sf"/>
</dbReference>
<evidence type="ECO:0000256" key="4">
    <source>
        <dbReference type="ARBA" id="ARBA00023012"/>
    </source>
</evidence>
<name>A0ABV1KXD0_9BACL</name>
<evidence type="ECO:0000256" key="6">
    <source>
        <dbReference type="ARBA" id="ARBA00023125"/>
    </source>
</evidence>
<dbReference type="InterPro" id="IPR001789">
    <property type="entry name" value="Sig_transdc_resp-reg_receiver"/>
</dbReference>
<dbReference type="PANTHER" id="PTHR42713:SF3">
    <property type="entry name" value="TRANSCRIPTIONAL REGULATORY PROTEIN HPTR"/>
    <property type="match status" value="1"/>
</dbReference>
<evidence type="ECO:0000256" key="2">
    <source>
        <dbReference type="ARBA" id="ARBA00022490"/>
    </source>
</evidence>
<dbReference type="SUPFAM" id="SSF52172">
    <property type="entry name" value="CheY-like"/>
    <property type="match status" value="1"/>
</dbReference>
<keyword evidence="12" id="KW-1185">Reference proteome</keyword>
<organism evidence="11 12">
    <name type="scientific">Cohnella silvisoli</name>
    <dbReference type="NCBI Taxonomy" id="2873699"/>
    <lineage>
        <taxon>Bacteria</taxon>
        <taxon>Bacillati</taxon>
        <taxon>Bacillota</taxon>
        <taxon>Bacilli</taxon>
        <taxon>Bacillales</taxon>
        <taxon>Paenibacillaceae</taxon>
        <taxon>Cohnella</taxon>
    </lineage>
</organism>
<dbReference type="InterPro" id="IPR051552">
    <property type="entry name" value="HptR"/>
</dbReference>
<dbReference type="Pfam" id="PF00072">
    <property type="entry name" value="Response_reg"/>
    <property type="match status" value="1"/>
</dbReference>
<dbReference type="SMART" id="SM00448">
    <property type="entry name" value="REC"/>
    <property type="match status" value="1"/>
</dbReference>
<protein>
    <submittedName>
        <fullName evidence="11">Response regulator</fullName>
    </submittedName>
</protein>
<evidence type="ECO:0000259" key="10">
    <source>
        <dbReference type="PROSITE" id="PS50110"/>
    </source>
</evidence>
<evidence type="ECO:0000256" key="8">
    <source>
        <dbReference type="PROSITE-ProRule" id="PRU00169"/>
    </source>
</evidence>
<evidence type="ECO:0000313" key="11">
    <source>
        <dbReference type="EMBL" id="MEQ4484636.1"/>
    </source>
</evidence>
<comment type="subcellular location">
    <subcellularLocation>
        <location evidence="1">Cytoplasm</location>
    </subcellularLocation>
</comment>
<feature type="modified residue" description="4-aspartylphosphate" evidence="8">
    <location>
        <position position="56"/>
    </location>
</feature>
<keyword evidence="5" id="KW-0805">Transcription regulation</keyword>
<sequence>MIHTRVMIVDDEVPIRESLRMFPWVQYGFDLVGEARHGEEALEISGRLKPAIVVTDIVMPIMDGLRLTRLLKERQPELQVILLTCHSEFDYAREALALGASDYLVKGAFRDQDLLEALNKAQERLPEQKPNEPDKRYEIRHALEYVDKHLSEPFDLGAMALHVGLSANYLGVLFRKETGASFQDYVKRKRLEKAAHLLRHSHLKVYEVASETGFPNYRYFTDVFCQQYGRSPREFRNGHG</sequence>
<keyword evidence="4" id="KW-0902">Two-component regulatory system</keyword>
<reference evidence="11 12" key="1">
    <citation type="journal article" date="2023" name="Genome Announc.">
        <title>Pan-Genome Analyses of the Genus Cohnella and Proposal of the Novel Species Cohnella silvisoli sp. nov., Isolated from Forest Soil.</title>
        <authorList>
            <person name="Wang C."/>
            <person name="Mao L."/>
            <person name="Bao G."/>
            <person name="Zhu H."/>
        </authorList>
    </citation>
    <scope>NUCLEOTIDE SEQUENCE [LARGE SCALE GENOMIC DNA]</scope>
    <source>
        <strain evidence="11 12">NL03-T5-1</strain>
    </source>
</reference>
<dbReference type="CDD" id="cd17536">
    <property type="entry name" value="REC_YesN-like"/>
    <property type="match status" value="1"/>
</dbReference>
<dbReference type="Gene3D" id="1.10.10.60">
    <property type="entry name" value="Homeodomain-like"/>
    <property type="match status" value="2"/>
</dbReference>
<evidence type="ECO:0000259" key="9">
    <source>
        <dbReference type="PROSITE" id="PS01124"/>
    </source>
</evidence>
<proteinExistence type="predicted"/>
<evidence type="ECO:0000313" key="12">
    <source>
        <dbReference type="Proteomes" id="UP001493487"/>
    </source>
</evidence>
<evidence type="ECO:0000256" key="3">
    <source>
        <dbReference type="ARBA" id="ARBA00022553"/>
    </source>
</evidence>
<comment type="caution">
    <text evidence="11">The sequence shown here is derived from an EMBL/GenBank/DDBJ whole genome shotgun (WGS) entry which is preliminary data.</text>
</comment>
<dbReference type="PROSITE" id="PS01124">
    <property type="entry name" value="HTH_ARAC_FAMILY_2"/>
    <property type="match status" value="1"/>
</dbReference>
<dbReference type="SUPFAM" id="SSF46689">
    <property type="entry name" value="Homeodomain-like"/>
    <property type="match status" value="2"/>
</dbReference>
<dbReference type="PROSITE" id="PS50110">
    <property type="entry name" value="RESPONSE_REGULATORY"/>
    <property type="match status" value="1"/>
</dbReference>
<dbReference type="PANTHER" id="PTHR42713">
    <property type="entry name" value="HISTIDINE KINASE-RELATED"/>
    <property type="match status" value="1"/>
</dbReference>
<feature type="domain" description="Response regulatory" evidence="10">
    <location>
        <begin position="5"/>
        <end position="121"/>
    </location>
</feature>
<keyword evidence="3 8" id="KW-0597">Phosphoprotein</keyword>
<dbReference type="EMBL" id="JASKHM010000011">
    <property type="protein sequence ID" value="MEQ4484636.1"/>
    <property type="molecule type" value="Genomic_DNA"/>
</dbReference>
<feature type="domain" description="HTH araC/xylS-type" evidence="9">
    <location>
        <begin position="140"/>
        <end position="238"/>
    </location>
</feature>
<evidence type="ECO:0000256" key="1">
    <source>
        <dbReference type="ARBA" id="ARBA00004496"/>
    </source>
</evidence>
<accession>A0ABV1KXD0</accession>
<dbReference type="Pfam" id="PF12833">
    <property type="entry name" value="HTH_18"/>
    <property type="match status" value="1"/>
</dbReference>
<evidence type="ECO:0000256" key="5">
    <source>
        <dbReference type="ARBA" id="ARBA00023015"/>
    </source>
</evidence>
<keyword evidence="6" id="KW-0238">DNA-binding</keyword>
<gene>
    <name evidence="11" type="ORF">QJS35_19740</name>
</gene>
<dbReference type="SMART" id="SM00342">
    <property type="entry name" value="HTH_ARAC"/>
    <property type="match status" value="1"/>
</dbReference>
<keyword evidence="2" id="KW-0963">Cytoplasm</keyword>